<dbReference type="STRING" id="953739.SVEN_1451"/>
<dbReference type="EMBL" id="FR845719">
    <property type="protein sequence ID" value="CCA54738.1"/>
    <property type="molecule type" value="Genomic_DNA"/>
</dbReference>
<name>F2RFF8_STRVP</name>
<dbReference type="HOGENOM" id="CLU_535180_0_0_11"/>
<dbReference type="KEGG" id="sve:SVEN_1451"/>
<evidence type="ECO:0000313" key="3">
    <source>
        <dbReference type="Proteomes" id="UP000006854"/>
    </source>
</evidence>
<protein>
    <submittedName>
        <fullName evidence="2">Uncharacterized protein</fullName>
    </submittedName>
</protein>
<feature type="compositionally biased region" description="Gly residues" evidence="1">
    <location>
        <begin position="110"/>
        <end position="134"/>
    </location>
</feature>
<proteinExistence type="predicted"/>
<organism evidence="2 3">
    <name type="scientific">Streptomyces venezuelae (strain ATCC 10712 / CBS 650.69 / DSM 40230 / JCM 4526 / NBRC 13096 / PD 04745)</name>
    <dbReference type="NCBI Taxonomy" id="953739"/>
    <lineage>
        <taxon>Bacteria</taxon>
        <taxon>Bacillati</taxon>
        <taxon>Actinomycetota</taxon>
        <taxon>Actinomycetes</taxon>
        <taxon>Kitasatosporales</taxon>
        <taxon>Streptomycetaceae</taxon>
        <taxon>Streptomyces</taxon>
    </lineage>
</organism>
<gene>
    <name evidence="2" type="ordered locus">SVEN_1451</name>
</gene>
<dbReference type="AlphaFoldDB" id="F2RFF8"/>
<feature type="compositionally biased region" description="Basic and acidic residues" evidence="1">
    <location>
        <begin position="78"/>
        <end position="87"/>
    </location>
</feature>
<dbReference type="RefSeq" id="WP_015032656.1">
    <property type="nucleotide sequence ID" value="NC_018750.1"/>
</dbReference>
<accession>F2RFF8</accession>
<evidence type="ECO:0000256" key="1">
    <source>
        <dbReference type="SAM" id="MobiDB-lite"/>
    </source>
</evidence>
<sequence>MTRTEPRTGARAVPPGDLPGVRAQLRGVTADLAAGRNCLWLVTDAMVESGLADELYRGALFGTPVRVDVPPPPSPRARGPEPKREPATGEGAGWATGDGGARADGDAGVWAGGDGGAWADGEGDGWAAGEGDGWADGDAGAWADGDDLPYLDLPDDGFDLDLGWSLDARAPRVPAPRTEQPGPRHDPHGLLARLAKELSVDADEAVATLVDPGRGRRPVVGVRAWTEPDDHDGGTSPGPGTGPGTGTRARGAAVERLFRLLAAAVKDAGLPPGERPRLLVVARLRDLPEPLPDELRHGLGDTAVHWWWGALGRLDTATAVAPILDHGPDTSGRDRDPLAERIRRAVRSETVVEICGPDLELARLLALEWDGAQHTLGAAVGRCLAAAPTPVPSACPPLRRIGALLRPGAELRQAWAAGAVVSWEGRLRAHVGVWHPAAPADGPQPAPDGDVRARLTALVSQAQQRVLAPWIEEARQRLAVRALGHLNRPVATLVADYADRPPAYLGGDPERAFLELQVGELLRAHVSGALALPPRDAALLRLLVTTRNVLAHRSVLYDRTLDELCAELSQADLRAA</sequence>
<reference evidence="2 3" key="1">
    <citation type="journal article" date="2011" name="BMC Genomics">
        <title>Genome-wide analysis of the role of GlnR in Streptomyces venezuelae provides new insights into global nitrogen regulation in actinomycetes.</title>
        <authorList>
            <person name="Pullan S.T."/>
            <person name="Bibb M.J."/>
            <person name="Merrick M."/>
        </authorList>
    </citation>
    <scope>NUCLEOTIDE SEQUENCE [LARGE SCALE GENOMIC DNA]</scope>
    <source>
        <strain evidence="2">ATCC 10712</strain>
    </source>
</reference>
<dbReference type="Proteomes" id="UP000006854">
    <property type="component" value="Chromosome"/>
</dbReference>
<dbReference type="PATRIC" id="fig|953739.5.peg.3561"/>
<dbReference type="GeneID" id="51862042"/>
<dbReference type="OrthoDB" id="3678450at2"/>
<evidence type="ECO:0000313" key="2">
    <source>
        <dbReference type="EMBL" id="CCA54738.1"/>
    </source>
</evidence>
<feature type="compositionally biased region" description="Gly residues" evidence="1">
    <location>
        <begin position="235"/>
        <end position="245"/>
    </location>
</feature>
<feature type="compositionally biased region" description="Gly residues" evidence="1">
    <location>
        <begin position="90"/>
        <end position="102"/>
    </location>
</feature>
<feature type="region of interest" description="Disordered" evidence="1">
    <location>
        <begin position="63"/>
        <end position="140"/>
    </location>
</feature>
<feature type="region of interest" description="Disordered" evidence="1">
    <location>
        <begin position="224"/>
        <end position="248"/>
    </location>
</feature>
<keyword evidence="3" id="KW-1185">Reference proteome</keyword>
<dbReference type="eggNOG" id="ENOG5033Y6E">
    <property type="taxonomic scope" value="Bacteria"/>
</dbReference>